<evidence type="ECO:0000256" key="12">
    <source>
        <dbReference type="ARBA" id="ARBA00074462"/>
    </source>
</evidence>
<dbReference type="GO" id="GO:0005509">
    <property type="term" value="F:calcium ion binding"/>
    <property type="evidence" value="ECO:0007669"/>
    <property type="project" value="UniProtKB-UniRule"/>
</dbReference>
<dbReference type="Pfam" id="PF00028">
    <property type="entry name" value="Cadherin"/>
    <property type="match status" value="5"/>
</dbReference>
<dbReference type="Gene3D" id="2.60.40.60">
    <property type="entry name" value="Cadherins"/>
    <property type="match status" value="6"/>
</dbReference>
<feature type="domain" description="Cadherin" evidence="16">
    <location>
        <begin position="242"/>
        <end position="349"/>
    </location>
</feature>
<accession>A0A6P8Q8U4</accession>
<keyword evidence="5" id="KW-0732">Signal</keyword>
<evidence type="ECO:0000256" key="14">
    <source>
        <dbReference type="SAM" id="MobiDB-lite"/>
    </source>
</evidence>
<evidence type="ECO:0000256" key="9">
    <source>
        <dbReference type="ARBA" id="ARBA00022989"/>
    </source>
</evidence>
<dbReference type="FunFam" id="2.60.40.60:FF:000006">
    <property type="entry name" value="Protocadherin alpha 2"/>
    <property type="match status" value="1"/>
</dbReference>
<dbReference type="InParanoid" id="A0A6P8Q8U4"/>
<evidence type="ECO:0000256" key="5">
    <source>
        <dbReference type="ARBA" id="ARBA00022729"/>
    </source>
</evidence>
<evidence type="ECO:0000256" key="1">
    <source>
        <dbReference type="ARBA" id="ARBA00003436"/>
    </source>
</evidence>
<dbReference type="FunCoup" id="A0A6P8Q8U4">
    <property type="interactions" value="118"/>
</dbReference>
<dbReference type="GO" id="GO:0005886">
    <property type="term" value="C:plasma membrane"/>
    <property type="evidence" value="ECO:0007669"/>
    <property type="project" value="UniProtKB-SubCell"/>
</dbReference>
<feature type="compositionally biased region" description="Polar residues" evidence="14">
    <location>
        <begin position="941"/>
        <end position="953"/>
    </location>
</feature>
<feature type="domain" description="Cadherin" evidence="16">
    <location>
        <begin position="455"/>
        <end position="564"/>
    </location>
</feature>
<dbReference type="Proteomes" id="UP000515159">
    <property type="component" value="Chromosome 18"/>
</dbReference>
<dbReference type="CDD" id="cd11304">
    <property type="entry name" value="Cadherin_repeat"/>
    <property type="match status" value="5"/>
</dbReference>
<keyword evidence="11" id="KW-0325">Glycoprotein</keyword>
<dbReference type="SUPFAM" id="SSF49313">
    <property type="entry name" value="Cadherin-like"/>
    <property type="match status" value="6"/>
</dbReference>
<name>A0A6P8Q8U4_GEOSA</name>
<keyword evidence="6" id="KW-0677">Repeat</keyword>
<dbReference type="InterPro" id="IPR002126">
    <property type="entry name" value="Cadherin-like_dom"/>
</dbReference>
<dbReference type="PANTHER" id="PTHR24028:SF119">
    <property type="entry name" value="PROTOCADHERIN ALPHA-C2"/>
    <property type="match status" value="1"/>
</dbReference>
<dbReference type="FunFam" id="2.60.40.60:FF:000185">
    <property type="entry name" value="Protocadherin 2 alpha c"/>
    <property type="match status" value="1"/>
</dbReference>
<evidence type="ECO:0000259" key="16">
    <source>
        <dbReference type="PROSITE" id="PS50268"/>
    </source>
</evidence>
<evidence type="ECO:0000256" key="2">
    <source>
        <dbReference type="ARBA" id="ARBA00004251"/>
    </source>
</evidence>
<dbReference type="SMART" id="SM00112">
    <property type="entry name" value="CA"/>
    <property type="match status" value="6"/>
</dbReference>
<dbReference type="InterPro" id="IPR050174">
    <property type="entry name" value="Protocadherin/Cadherin-CA"/>
</dbReference>
<sequence length="992" mass="108783">MAFFRRCRRLILQALFVTVFHLLGLAVGQIRYSVREELNHGAYVGNVANDLGLDLRQLASRGFRITSENRKQYFDVNLGNGILFVNEKIDREALCELRATCFLNLGVVIGNPVEVHNIEIEIIDINDNTPRFPRNDYYWEISESAVPGARFPLESAQDPDVGTNSIQTYKLSTNDHFTLDLKTFNENSKLIEIVLKKALDREQKALHQLILTAVDGGSPARSGTAQISVRVMDTNDNSPVFDKSTYKVSLLENASLGTMVIKLNATDPDEGSNGEVVYSFSSYTPEKVRQLFHINPNTGEIRVNGSVDYEEASSYEIYIQATDKGPVSMAGHCKVLVDIIDVNDNAPEVVVTSLYTPVLPENAQAETIIALVSVTDNDSGLNKQVSLKIPPNLPFKLNSYKNSYTLVTDGHLDRERVPSYNITLTATDAGTPSLSSQKTIQVDISDVNDNAPQFEKSSYAVYVTENNTPGVSLCTVKAYDPDTKENSFVSYTLLGGEIQGLSVTSYISIKSDNGDIYAMNSFDYEKLREFQVVVQAQDTGNPPLSSTTVVNIYVVDQNDHAPQILHPVSNNGSAATEMIPRTANAGYLVTKVIAIDADSGQNAWLFYSLAQVSDPYMFKMELHSGEIRTTRKVGDDSITTYNLTVLVRDNGQPALSASIAINVAVVDRVSKIIPDSRKHVKSTKNYSEITLYLIIALSSVSFIFLLTIIVLTVIKCYRYSVYGNSCWAGSCGFRDRCSPETYKQANNNIEPRLPHGLKVQPHFIEVRGNGSLTKTYCYKACLTAGSGSDTFMFYNTGGPAGSGPHAVIADRHLTGQSGQSAQNLIILKSETTTPNEPKQPNPDWRYSASMRAGMQSAVHLDESGVLRGGPGGPEQQWPTVSSATLEPEAGEVSPPVGAGVNSNSWTFKYGPGNPKQPVPPIPPDFPDNFIIPGSPAIISIRQDQQASQGSKGNFITFGKKEETKKRKKKKKQGSKNQEKKEKGNSATDNSDQ</sequence>
<dbReference type="KEGG" id="gsh:117351714"/>
<evidence type="ECO:0000256" key="3">
    <source>
        <dbReference type="ARBA" id="ARBA00022475"/>
    </source>
</evidence>
<dbReference type="InterPro" id="IPR031904">
    <property type="entry name" value="Cadherin_CBD"/>
</dbReference>
<dbReference type="RefSeq" id="XP_033783341.1">
    <property type="nucleotide sequence ID" value="XM_033927450.1"/>
</dbReference>
<dbReference type="FunFam" id="2.60.40.60:FF:000004">
    <property type="entry name" value="Protocadherin 1 gamma 2"/>
    <property type="match status" value="1"/>
</dbReference>
<dbReference type="Pfam" id="PF08266">
    <property type="entry name" value="Cadherin_2"/>
    <property type="match status" value="1"/>
</dbReference>
<feature type="transmembrane region" description="Helical" evidence="15">
    <location>
        <begin position="691"/>
        <end position="714"/>
    </location>
</feature>
<dbReference type="FunFam" id="2.60.40.60:FF:000001">
    <property type="entry name" value="Protocadherin alpha 2"/>
    <property type="match status" value="1"/>
</dbReference>
<dbReference type="OrthoDB" id="6252479at2759"/>
<evidence type="ECO:0000256" key="13">
    <source>
        <dbReference type="PROSITE-ProRule" id="PRU00043"/>
    </source>
</evidence>
<dbReference type="FunFam" id="2.60.40.60:FF:000002">
    <property type="entry name" value="Protocadherin alpha 2"/>
    <property type="match status" value="1"/>
</dbReference>
<dbReference type="FunFam" id="2.60.40.60:FF:000018">
    <property type="entry name" value="Protocadherin gamma c3"/>
    <property type="match status" value="1"/>
</dbReference>
<dbReference type="InterPro" id="IPR013164">
    <property type="entry name" value="Cadherin_N"/>
</dbReference>
<dbReference type="PANTHER" id="PTHR24028">
    <property type="entry name" value="CADHERIN-87A"/>
    <property type="match status" value="1"/>
</dbReference>
<feature type="region of interest" description="Disordered" evidence="14">
    <location>
        <begin position="863"/>
        <end position="895"/>
    </location>
</feature>
<keyword evidence="17" id="KW-1185">Reference proteome</keyword>
<evidence type="ECO:0000256" key="7">
    <source>
        <dbReference type="ARBA" id="ARBA00022837"/>
    </source>
</evidence>
<keyword evidence="4 15" id="KW-0812">Transmembrane</keyword>
<protein>
    <recommendedName>
        <fullName evidence="12">Protocadherin gamma-C3</fullName>
    </recommendedName>
</protein>
<reference evidence="18" key="1">
    <citation type="submission" date="2025-08" db="UniProtKB">
        <authorList>
            <consortium name="RefSeq"/>
        </authorList>
    </citation>
    <scope>IDENTIFICATION</scope>
</reference>
<feature type="domain" description="Cadherin" evidence="16">
    <location>
        <begin position="63"/>
        <end position="132"/>
    </location>
</feature>
<evidence type="ECO:0000256" key="6">
    <source>
        <dbReference type="ARBA" id="ARBA00022737"/>
    </source>
</evidence>
<comment type="subcellular location">
    <subcellularLocation>
        <location evidence="2">Cell membrane</location>
        <topology evidence="2">Single-pass type I membrane protein</topology>
    </subcellularLocation>
</comment>
<dbReference type="GO" id="GO:0007156">
    <property type="term" value="P:homophilic cell adhesion via plasma membrane adhesion molecules"/>
    <property type="evidence" value="ECO:0007669"/>
    <property type="project" value="InterPro"/>
</dbReference>
<evidence type="ECO:0000313" key="17">
    <source>
        <dbReference type="Proteomes" id="UP000515159"/>
    </source>
</evidence>
<dbReference type="PROSITE" id="PS50268">
    <property type="entry name" value="CADHERIN_2"/>
    <property type="match status" value="6"/>
</dbReference>
<gene>
    <name evidence="18" type="primary">LOC117351714</name>
</gene>
<dbReference type="InterPro" id="IPR032455">
    <property type="entry name" value="Cadherin_C"/>
</dbReference>
<keyword evidence="7 13" id="KW-0106">Calcium</keyword>
<evidence type="ECO:0000256" key="15">
    <source>
        <dbReference type="SAM" id="Phobius"/>
    </source>
</evidence>
<evidence type="ECO:0000256" key="10">
    <source>
        <dbReference type="ARBA" id="ARBA00023136"/>
    </source>
</evidence>
<evidence type="ECO:0000313" key="18">
    <source>
        <dbReference type="RefSeq" id="XP_033783341.1"/>
    </source>
</evidence>
<keyword evidence="10 15" id="KW-0472">Membrane</keyword>
<feature type="region of interest" description="Disordered" evidence="14">
    <location>
        <begin position="941"/>
        <end position="992"/>
    </location>
</feature>
<dbReference type="InterPro" id="IPR015919">
    <property type="entry name" value="Cadherin-like_sf"/>
</dbReference>
<proteinExistence type="predicted"/>
<evidence type="ECO:0000256" key="11">
    <source>
        <dbReference type="ARBA" id="ARBA00023180"/>
    </source>
</evidence>
<dbReference type="InterPro" id="IPR020894">
    <property type="entry name" value="Cadherin_CS"/>
</dbReference>
<evidence type="ECO:0000256" key="4">
    <source>
        <dbReference type="ARBA" id="ARBA00022692"/>
    </source>
</evidence>
<keyword evidence="3" id="KW-1003">Cell membrane</keyword>
<dbReference type="PROSITE" id="PS00232">
    <property type="entry name" value="CADHERIN_1"/>
    <property type="match status" value="3"/>
</dbReference>
<dbReference type="Pfam" id="PF16492">
    <property type="entry name" value="Cadherin_C_2"/>
    <property type="match status" value="1"/>
</dbReference>
<feature type="domain" description="Cadherin" evidence="16">
    <location>
        <begin position="579"/>
        <end position="676"/>
    </location>
</feature>
<evidence type="ECO:0000256" key="8">
    <source>
        <dbReference type="ARBA" id="ARBA00022889"/>
    </source>
</evidence>
<dbReference type="AlphaFoldDB" id="A0A6P8Q8U4"/>
<comment type="function">
    <text evidence="1">Potential calcium-dependent cell-adhesion protein. May be involved in the establishment and maintenance of specific neuronal connections in the brain.</text>
</comment>
<feature type="domain" description="Cadherin" evidence="16">
    <location>
        <begin position="351"/>
        <end position="454"/>
    </location>
</feature>
<dbReference type="PRINTS" id="PR00205">
    <property type="entry name" value="CADHERIN"/>
</dbReference>
<dbReference type="Pfam" id="PF15974">
    <property type="entry name" value="Cadherin_tail"/>
    <property type="match status" value="1"/>
</dbReference>
<keyword evidence="9 15" id="KW-1133">Transmembrane helix</keyword>
<organism evidence="17 18">
    <name type="scientific">Geotrypetes seraphini</name>
    <name type="common">Gaboon caecilian</name>
    <name type="synonym">Caecilia seraphini</name>
    <dbReference type="NCBI Taxonomy" id="260995"/>
    <lineage>
        <taxon>Eukaryota</taxon>
        <taxon>Metazoa</taxon>
        <taxon>Chordata</taxon>
        <taxon>Craniata</taxon>
        <taxon>Vertebrata</taxon>
        <taxon>Euteleostomi</taxon>
        <taxon>Amphibia</taxon>
        <taxon>Gymnophiona</taxon>
        <taxon>Geotrypetes</taxon>
    </lineage>
</organism>
<feature type="domain" description="Cadherin" evidence="16">
    <location>
        <begin position="133"/>
        <end position="241"/>
    </location>
</feature>
<dbReference type="GeneID" id="117351714"/>
<keyword evidence="8" id="KW-0130">Cell adhesion</keyword>